<feature type="domain" description="Phospholipase D N-terminal" evidence="2">
    <location>
        <begin position="42"/>
        <end position="136"/>
    </location>
</feature>
<proteinExistence type="predicted"/>
<dbReference type="CDD" id="cd07389">
    <property type="entry name" value="MPP_PhoD"/>
    <property type="match status" value="1"/>
</dbReference>
<dbReference type="Pfam" id="PF16655">
    <property type="entry name" value="PhoD_N"/>
    <property type="match status" value="1"/>
</dbReference>
<dbReference type="Pfam" id="PF09423">
    <property type="entry name" value="PhoD"/>
    <property type="match status" value="1"/>
</dbReference>
<reference evidence="3 4" key="1">
    <citation type="submission" date="2019-03" db="EMBL/GenBank/DDBJ databases">
        <title>Ramlibacter rhizophilus CCTCC AB2015357, whole genome shotgun sequence.</title>
        <authorList>
            <person name="Zhang X."/>
            <person name="Feng G."/>
            <person name="Zhu H."/>
        </authorList>
    </citation>
    <scope>NUCLEOTIDE SEQUENCE [LARGE SCALE GENOMIC DNA]</scope>
    <source>
        <strain evidence="3 4">CCTCC AB2015357</strain>
    </source>
</reference>
<comment type="caution">
    <text evidence="3">The sequence shown here is derived from an EMBL/GenBank/DDBJ whole genome shotgun (WGS) entry which is preliminary data.</text>
</comment>
<dbReference type="AlphaFoldDB" id="A0A4Z0BE35"/>
<dbReference type="InterPro" id="IPR006311">
    <property type="entry name" value="TAT_signal"/>
</dbReference>
<gene>
    <name evidence="3" type="ORF">EZ242_18760</name>
</gene>
<dbReference type="OrthoDB" id="327733at2"/>
<dbReference type="Proteomes" id="UP000297564">
    <property type="component" value="Unassembled WGS sequence"/>
</dbReference>
<dbReference type="SUPFAM" id="SSF56300">
    <property type="entry name" value="Metallo-dependent phosphatases"/>
    <property type="match status" value="1"/>
</dbReference>
<dbReference type="InterPro" id="IPR032093">
    <property type="entry name" value="PhoD_N"/>
</dbReference>
<name>A0A4Z0BE35_9BURK</name>
<evidence type="ECO:0000313" key="3">
    <source>
        <dbReference type="EMBL" id="TFY96733.1"/>
    </source>
</evidence>
<dbReference type="RefSeq" id="WP_135286745.1">
    <property type="nucleotide sequence ID" value="NZ_SMLL01000008.1"/>
</dbReference>
<feature type="domain" description="PhoD-like phosphatase metallophosphatase" evidence="1">
    <location>
        <begin position="149"/>
        <end position="495"/>
    </location>
</feature>
<dbReference type="Gene3D" id="3.60.21.70">
    <property type="entry name" value="PhoD-like phosphatase"/>
    <property type="match status" value="1"/>
</dbReference>
<dbReference type="InterPro" id="IPR038607">
    <property type="entry name" value="PhoD-like_sf"/>
</dbReference>
<evidence type="ECO:0000313" key="4">
    <source>
        <dbReference type="Proteomes" id="UP000297564"/>
    </source>
</evidence>
<dbReference type="EMBL" id="SMLL01000008">
    <property type="protein sequence ID" value="TFY96733.1"/>
    <property type="molecule type" value="Genomic_DNA"/>
</dbReference>
<dbReference type="InterPro" id="IPR029052">
    <property type="entry name" value="Metallo-depent_PP-like"/>
</dbReference>
<dbReference type="InterPro" id="IPR052900">
    <property type="entry name" value="Phospholipid_Metab_Enz"/>
</dbReference>
<organism evidence="3 4">
    <name type="scientific">Ramlibacter rhizophilus</name>
    <dbReference type="NCBI Taxonomy" id="1781167"/>
    <lineage>
        <taxon>Bacteria</taxon>
        <taxon>Pseudomonadati</taxon>
        <taxon>Pseudomonadota</taxon>
        <taxon>Betaproteobacteria</taxon>
        <taxon>Burkholderiales</taxon>
        <taxon>Comamonadaceae</taxon>
        <taxon>Ramlibacter</taxon>
    </lineage>
</organism>
<dbReference type="Gene3D" id="2.60.40.380">
    <property type="entry name" value="Purple acid phosphatase-like, N-terminal"/>
    <property type="match status" value="1"/>
</dbReference>
<accession>A0A4Z0BE35</accession>
<dbReference type="PANTHER" id="PTHR43606">
    <property type="entry name" value="PHOSPHATASE, PUTATIVE (AFU_ORTHOLOGUE AFUA_6G08710)-RELATED"/>
    <property type="match status" value="1"/>
</dbReference>
<evidence type="ECO:0000259" key="2">
    <source>
        <dbReference type="Pfam" id="PF16655"/>
    </source>
</evidence>
<keyword evidence="4" id="KW-1185">Reference proteome</keyword>
<evidence type="ECO:0000259" key="1">
    <source>
        <dbReference type="Pfam" id="PF09423"/>
    </source>
</evidence>
<protein>
    <submittedName>
        <fullName evidence="3">Alkaline phosphatase</fullName>
    </submittedName>
</protein>
<dbReference type="PROSITE" id="PS51318">
    <property type="entry name" value="TAT"/>
    <property type="match status" value="1"/>
</dbReference>
<sequence length="527" mass="58262">MSIAPRADRRDLLRLAAATALGACLPAARAGARRWRFDPFGLGVASGSPRHDSVVLWTRLLAPGWFDSIGEDPVPVRWEVAHDEHFTRIAQAGEALAMPALAHSVHVEPAGLEPDRWYFYRFRSGEVDSPVGRTRTLPNPGDSPALLRLAYASCQRWEHGYYGAYRHMLEEQLDFVMFLGDYIYEYPNATAAIRNFPTLGLVHTLDDYRRRHALHRSDAALQAMHAACPWLVTWDDHEVQNDYAGLVAGDSRPLGLNASASFLDRRNAAYQAWYEHMPVRASALARAASGALEVQVPQHLRFGRLADLLVLDTRQWRDRQACRPPSDPGGLVDPATCEALRDPARTLLGAAQERWLDARLSGSVGRWTVMGQQTLFGKRDNLPGPGERLWNDGWDGYPAARRRVIESLQRHQVGNPVVLGGDVHENWVGHIKADYERPESAAIGVEFCGTSITSRAGGAARVPQRLAENPHFVFADGLRRGYGVCEFTPAALSTTLRVVQDVGDPATGIETLARFEVAAGRPQIKAV</sequence>
<dbReference type="PANTHER" id="PTHR43606:SF2">
    <property type="entry name" value="ALKALINE PHOSPHATASE FAMILY PROTEIN (AFU_ORTHOLOGUE AFUA_5G03860)"/>
    <property type="match status" value="1"/>
</dbReference>
<dbReference type="InterPro" id="IPR018946">
    <property type="entry name" value="PhoD-like_MPP"/>
</dbReference>